<feature type="region of interest" description="Disordered" evidence="1">
    <location>
        <begin position="37"/>
        <end position="56"/>
    </location>
</feature>
<sequence>MIDRLAFQALPPARRAALIYGEAQAEMSQRLWRAALGPAGRSDQEDGGRLPSFDSDTRRANLDSLLALIGEGPQSPTTPAAPATPAASAAPPTTQSIEVEGLGPNQVYAPALRTAAARTGIPATALAAIVDAEAGKDSSGRWQTLSRNPRSSAAGLGQFLSRTWEGMAETPGTWLNALAGANGWLGERGQVLAGARAQVLALRYDPTAAINGIADYARRNLDGLQRAGVSIERAESGTARLAYLAHHLGLGDAIRFLRHGGLDEHRARTLLHAQVGSGDSGRRIAQAGTAAAAHRNWLLGYVDHHIDAGRFARTL</sequence>
<organism evidence="2 3">
    <name type="scientific">Sphingomonas abaci</name>
    <dbReference type="NCBI Taxonomy" id="237611"/>
    <lineage>
        <taxon>Bacteria</taxon>
        <taxon>Pseudomonadati</taxon>
        <taxon>Pseudomonadota</taxon>
        <taxon>Alphaproteobacteria</taxon>
        <taxon>Sphingomonadales</taxon>
        <taxon>Sphingomonadaceae</taxon>
        <taxon>Sphingomonas</taxon>
    </lineage>
</organism>
<evidence type="ECO:0000256" key="1">
    <source>
        <dbReference type="SAM" id="MobiDB-lite"/>
    </source>
</evidence>
<comment type="caution">
    <text evidence="2">The sequence shown here is derived from an EMBL/GenBank/DDBJ whole genome shotgun (WGS) entry which is preliminary data.</text>
</comment>
<evidence type="ECO:0008006" key="4">
    <source>
        <dbReference type="Google" id="ProtNLM"/>
    </source>
</evidence>
<dbReference type="RefSeq" id="WP_184111671.1">
    <property type="nucleotide sequence ID" value="NZ_JACHNY010000001.1"/>
</dbReference>
<evidence type="ECO:0000313" key="2">
    <source>
        <dbReference type="EMBL" id="MBB4616674.1"/>
    </source>
</evidence>
<accession>A0A7W7AGL4</accession>
<reference evidence="2 3" key="1">
    <citation type="submission" date="2020-08" db="EMBL/GenBank/DDBJ databases">
        <title>Genomic Encyclopedia of Type Strains, Phase IV (KMG-IV): sequencing the most valuable type-strain genomes for metagenomic binning, comparative biology and taxonomic classification.</title>
        <authorList>
            <person name="Goeker M."/>
        </authorList>
    </citation>
    <scope>NUCLEOTIDE SEQUENCE [LARGE SCALE GENOMIC DNA]</scope>
    <source>
        <strain evidence="2 3">DSM 15867</strain>
    </source>
</reference>
<dbReference type="Gene3D" id="1.10.530.10">
    <property type="match status" value="1"/>
</dbReference>
<protein>
    <recommendedName>
        <fullName evidence="4">Peptidoglycan-binding protein</fullName>
    </recommendedName>
</protein>
<proteinExistence type="predicted"/>
<keyword evidence="3" id="KW-1185">Reference proteome</keyword>
<evidence type="ECO:0000313" key="3">
    <source>
        <dbReference type="Proteomes" id="UP000574769"/>
    </source>
</evidence>
<dbReference type="SUPFAM" id="SSF53955">
    <property type="entry name" value="Lysozyme-like"/>
    <property type="match status" value="1"/>
</dbReference>
<feature type="region of interest" description="Disordered" evidence="1">
    <location>
        <begin position="69"/>
        <end position="97"/>
    </location>
</feature>
<dbReference type="AlphaFoldDB" id="A0A7W7AGL4"/>
<dbReference type="EMBL" id="JACHNY010000001">
    <property type="protein sequence ID" value="MBB4616674.1"/>
    <property type="molecule type" value="Genomic_DNA"/>
</dbReference>
<name>A0A7W7AGL4_9SPHN</name>
<dbReference type="Proteomes" id="UP000574769">
    <property type="component" value="Unassembled WGS sequence"/>
</dbReference>
<dbReference type="InterPro" id="IPR023346">
    <property type="entry name" value="Lysozyme-like_dom_sf"/>
</dbReference>
<feature type="compositionally biased region" description="Low complexity" evidence="1">
    <location>
        <begin position="73"/>
        <end position="96"/>
    </location>
</feature>
<gene>
    <name evidence="2" type="ORF">GGQ96_000780</name>
</gene>